<dbReference type="HOGENOM" id="CLU_177210_0_0_1"/>
<evidence type="ECO:0000313" key="8">
    <source>
        <dbReference type="Proteomes" id="UP000008864"/>
    </source>
</evidence>
<dbReference type="Gene3D" id="1.10.287.1130">
    <property type="entry name" value="CytochromE C oxidase copper chaperone"/>
    <property type="match status" value="1"/>
</dbReference>
<dbReference type="FunCoup" id="F2SZE3">
    <property type="interactions" value="71"/>
</dbReference>
<dbReference type="PROSITE" id="PS51808">
    <property type="entry name" value="CHCH"/>
    <property type="match status" value="1"/>
</dbReference>
<dbReference type="InParanoid" id="F2SZE3"/>
<evidence type="ECO:0000256" key="5">
    <source>
        <dbReference type="ARBA" id="ARBA00023157"/>
    </source>
</evidence>
<evidence type="ECO:0000256" key="6">
    <source>
        <dbReference type="PIRSR" id="PIRSR627179-50"/>
    </source>
</evidence>
<dbReference type="STRING" id="559305.F2SZE3"/>
<dbReference type="EMBL" id="GG700658">
    <property type="protein sequence ID" value="EGD91695.2"/>
    <property type="molecule type" value="Genomic_DNA"/>
</dbReference>
<keyword evidence="8" id="KW-1185">Reference proteome</keyword>
<evidence type="ECO:0000256" key="1">
    <source>
        <dbReference type="ARBA" id="ARBA00004569"/>
    </source>
</evidence>
<feature type="disulfide bond" evidence="6">
    <location>
        <begin position="20"/>
        <end position="31"/>
    </location>
</feature>
<dbReference type="Proteomes" id="UP000008864">
    <property type="component" value="Unassembled WGS sequence"/>
</dbReference>
<comment type="subcellular location">
    <subcellularLocation>
        <location evidence="1">Mitochondrion intermembrane space</location>
    </subcellularLocation>
</comment>
<dbReference type="PANTHER" id="PTHR15590">
    <property type="entry name" value="CX9C MOTIF-CONTAINING PROTEIN 4"/>
    <property type="match status" value="1"/>
</dbReference>
<name>F2SZE3_TRIRC</name>
<reference evidence="8" key="1">
    <citation type="journal article" date="2012" name="MBio">
        <title>Comparative genome analysis of Trichophyton rubrum and related dermatophytes reveals candidate genes involved in infection.</title>
        <authorList>
            <person name="Martinez D.A."/>
            <person name="Oliver B.G."/>
            <person name="Graeser Y."/>
            <person name="Goldberg J.M."/>
            <person name="Li W."/>
            <person name="Martinez-Rossi N.M."/>
            <person name="Monod M."/>
            <person name="Shelest E."/>
            <person name="Barton R.C."/>
            <person name="Birch E."/>
            <person name="Brakhage A.A."/>
            <person name="Chen Z."/>
            <person name="Gurr S.J."/>
            <person name="Heiman D."/>
            <person name="Heitman J."/>
            <person name="Kosti I."/>
            <person name="Rossi A."/>
            <person name="Saif S."/>
            <person name="Samalova M."/>
            <person name="Saunders C.W."/>
            <person name="Shea T."/>
            <person name="Summerbell R.C."/>
            <person name="Xu J."/>
            <person name="Young S."/>
            <person name="Zeng Q."/>
            <person name="Birren B.W."/>
            <person name="Cuomo C.A."/>
            <person name="White T.C."/>
        </authorList>
    </citation>
    <scope>NUCLEOTIDE SEQUENCE [LARGE SCALE GENOMIC DNA]</scope>
    <source>
        <strain evidence="8">ATCC MYA-4607 / CBS 118892</strain>
    </source>
</reference>
<dbReference type="SUPFAM" id="SSF47072">
    <property type="entry name" value="Cysteine alpha-hairpin motif"/>
    <property type="match status" value="1"/>
</dbReference>
<sequence>MEGVDADPPCHPQACAIQACLTKNSYNEAKCRNQIIQLYKCCNALYTQKGEDAKTPSCPKSSLLKLKLKQIENGDF</sequence>
<evidence type="ECO:0000256" key="2">
    <source>
        <dbReference type="ARBA" id="ARBA00009858"/>
    </source>
</evidence>
<proteinExistence type="inferred from homology"/>
<accession>F2SZE3</accession>
<dbReference type="InterPro" id="IPR009069">
    <property type="entry name" value="Cys_alpha_HP_mot_SF"/>
</dbReference>
<keyword evidence="4" id="KW-0496">Mitochondrion</keyword>
<dbReference type="PANTHER" id="PTHR15590:SF0">
    <property type="entry name" value="CX9C MOTIF-CONTAINING PROTEIN 4"/>
    <property type="match status" value="1"/>
</dbReference>
<dbReference type="OMA" id="YQEEKCQ"/>
<comment type="similarity">
    <text evidence="2">Belongs to the CMC4 family.</text>
</comment>
<dbReference type="VEuPathDB" id="FungiDB:TERG_07914"/>
<dbReference type="InterPro" id="IPR027179">
    <property type="entry name" value="CMC4"/>
</dbReference>
<evidence type="ECO:0000256" key="3">
    <source>
        <dbReference type="ARBA" id="ARBA00019406"/>
    </source>
</evidence>
<dbReference type="OrthoDB" id="13601at2759"/>
<dbReference type="GO" id="GO:0005758">
    <property type="term" value="C:mitochondrial intermembrane space"/>
    <property type="evidence" value="ECO:0007669"/>
    <property type="project" value="UniProtKB-SubCell"/>
</dbReference>
<evidence type="ECO:0000256" key="4">
    <source>
        <dbReference type="ARBA" id="ARBA00023128"/>
    </source>
</evidence>
<feature type="disulfide bond" evidence="6">
    <location>
        <begin position="42"/>
        <end position="58"/>
    </location>
</feature>
<protein>
    <recommendedName>
        <fullName evidence="3">Cx9C motif-containing protein 4, mitochondrial</fullName>
    </recommendedName>
</protein>
<dbReference type="GeneID" id="10371161"/>
<dbReference type="AlphaFoldDB" id="F2SZE3"/>
<feature type="disulfide bond" evidence="6">
    <location>
        <begin position="10"/>
        <end position="41"/>
    </location>
</feature>
<gene>
    <name evidence="7" type="ORF">TERG_07914</name>
</gene>
<keyword evidence="5 6" id="KW-1015">Disulfide bond</keyword>
<evidence type="ECO:0000313" key="7">
    <source>
        <dbReference type="EMBL" id="EGD91695.2"/>
    </source>
</evidence>
<dbReference type="Pfam" id="PF08991">
    <property type="entry name" value="CMC4"/>
    <property type="match status" value="1"/>
</dbReference>
<dbReference type="RefSeq" id="XP_047604836.1">
    <property type="nucleotide sequence ID" value="XM_047748846.1"/>
</dbReference>
<organism evidence="7 8">
    <name type="scientific">Trichophyton rubrum (strain ATCC MYA-4607 / CBS 118892)</name>
    <name type="common">Athlete's foot fungus</name>
    <dbReference type="NCBI Taxonomy" id="559305"/>
    <lineage>
        <taxon>Eukaryota</taxon>
        <taxon>Fungi</taxon>
        <taxon>Dikarya</taxon>
        <taxon>Ascomycota</taxon>
        <taxon>Pezizomycotina</taxon>
        <taxon>Eurotiomycetes</taxon>
        <taxon>Eurotiomycetidae</taxon>
        <taxon>Onygenales</taxon>
        <taxon>Arthrodermataceae</taxon>
        <taxon>Trichophyton</taxon>
    </lineage>
</organism>